<feature type="transmembrane region" description="Helical" evidence="1">
    <location>
        <begin position="48"/>
        <end position="67"/>
    </location>
</feature>
<dbReference type="RefSeq" id="WP_141214873.1">
    <property type="nucleotide sequence ID" value="NZ_CP015220.1"/>
</dbReference>
<proteinExistence type="predicted"/>
<dbReference type="Proteomes" id="UP000076038">
    <property type="component" value="Chromosome"/>
</dbReference>
<keyword evidence="1" id="KW-0812">Transmembrane</keyword>
<accession>A0A143QJK8</accession>
<dbReference type="AlphaFoldDB" id="A0A143QJK8"/>
<evidence type="ECO:0000313" key="3">
    <source>
        <dbReference type="Proteomes" id="UP000076038"/>
    </source>
</evidence>
<protein>
    <submittedName>
        <fullName evidence="2">Uncharacterized protein</fullName>
    </submittedName>
</protein>
<feature type="transmembrane region" description="Helical" evidence="1">
    <location>
        <begin position="21"/>
        <end position="42"/>
    </location>
</feature>
<keyword evidence="3" id="KW-1185">Reference proteome</keyword>
<reference evidence="2 3" key="1">
    <citation type="journal article" date="2016" name="Genome Announc.">
        <title>Complete Genome and Plasmid Sequences for Rhodococcus fascians D188 and Draft Sequences for Rhodococcus Isolates PBTS 1 and PBTS 2.</title>
        <authorList>
            <person name="Stamler R.A."/>
            <person name="Vereecke D."/>
            <person name="Zhang Y."/>
            <person name="Schilkey F."/>
            <person name="Devitt N."/>
            <person name="Randall J.J."/>
        </authorList>
    </citation>
    <scope>NUCLEOTIDE SEQUENCE [LARGE SCALE GENOMIC DNA]</scope>
    <source>
        <strain evidence="2 3">PBTS2</strain>
    </source>
</reference>
<evidence type="ECO:0000313" key="2">
    <source>
        <dbReference type="EMBL" id="AMY23134.1"/>
    </source>
</evidence>
<dbReference type="PATRIC" id="fig|1653479.3.peg.1851"/>
<reference evidence="3" key="2">
    <citation type="submission" date="2016-04" db="EMBL/GenBank/DDBJ databases">
        <title>Complete Genome and Plasmid Sequences for Rhodococcus fascians D188 and Draft Sequences for Rhodococcus spp. Isolates PBTS 1 and PBTS 2.</title>
        <authorList>
            <person name="Stamer R."/>
            <person name="Vereecke D."/>
            <person name="Zhang Y."/>
            <person name="Schilkey F."/>
            <person name="Devitt N."/>
            <person name="Randall J."/>
        </authorList>
    </citation>
    <scope>NUCLEOTIDE SEQUENCE [LARGE SCALE GENOMIC DNA]</scope>
    <source>
        <strain evidence="3">PBTS2</strain>
    </source>
</reference>
<evidence type="ECO:0000256" key="1">
    <source>
        <dbReference type="SAM" id="Phobius"/>
    </source>
</evidence>
<name>A0A143QJK8_RHOFA</name>
<dbReference type="EMBL" id="CP015220">
    <property type="protein sequence ID" value="AMY23134.1"/>
    <property type="molecule type" value="Genomic_DNA"/>
</dbReference>
<keyword evidence="1" id="KW-0472">Membrane</keyword>
<keyword evidence="1" id="KW-1133">Transmembrane helix</keyword>
<dbReference type="KEGG" id="rhs:A3Q41_01831"/>
<sequence>MKQQVHDGHDGQAVLAEAENVLAEVLLVCAVAAVGLFLTLLASGVTGWAAVCGGAAAAMFVMAAVSLRAGQHAAQRSHAPPGSDSVAGSM</sequence>
<gene>
    <name evidence="2" type="ORF">A3Q41_01831</name>
</gene>
<organism evidence="2 3">
    <name type="scientific">Rhodococcoides fascians</name>
    <name type="common">Rhodococcus fascians</name>
    <dbReference type="NCBI Taxonomy" id="1828"/>
    <lineage>
        <taxon>Bacteria</taxon>
        <taxon>Bacillati</taxon>
        <taxon>Actinomycetota</taxon>
        <taxon>Actinomycetes</taxon>
        <taxon>Mycobacteriales</taxon>
        <taxon>Nocardiaceae</taxon>
        <taxon>Rhodococcoides</taxon>
    </lineage>
</organism>